<feature type="transmembrane region" description="Helical" evidence="1">
    <location>
        <begin position="620"/>
        <end position="645"/>
    </location>
</feature>
<dbReference type="RefSeq" id="WP_204841387.1">
    <property type="nucleotide sequence ID" value="NZ_JAFBCL010000001.1"/>
</dbReference>
<keyword evidence="1" id="KW-0472">Membrane</keyword>
<evidence type="ECO:0000313" key="3">
    <source>
        <dbReference type="Proteomes" id="UP001195724"/>
    </source>
</evidence>
<keyword evidence="3" id="KW-1185">Reference proteome</keyword>
<accession>A0ABS2S2G0</accession>
<name>A0ABS2S2G0_9PSEU</name>
<feature type="transmembrane region" description="Helical" evidence="1">
    <location>
        <begin position="596"/>
        <end position="614"/>
    </location>
</feature>
<sequence length="653" mass="68293">MHKRVVVVVAVALYALLALVAAIVTDLHDREHPQALGAHSRLGLDFAGSRFSDPEAFAELAALDARWGLGLVKVAPDPTGDGQVFAALGEGRQPGGFRWFDGRTAEVVGVQRLANSHATGSYLVTGDGARLDEFAEALRAAGVVVDRRDAAITDALDFVVAEAGFSAAVVAVFALVVALALFWLSVKARGRALRVLGGCPVARIHVQDLGGFLVLLLVPAVAVALVATAWVGVTRGWVHARPFLAALGGLEAAVVGAALLAALAMSATAWPGARVLATRQPAVRSLRPAAVVVQALTFLLVVTAAGPAWAAYRQSSATAAEMAQWRQLSDQVGISFAVRGRGMEEVEPRIGRLVREAESQGVLAFSYAFAGKSLPPGFGSHSAVALVNQRWLDLVTRGVSQPALAPVPHEQVREGLRGLGETLALWSRSGAPGPEVLEGLRFFEPAGGLRLPVAGGGGGGSLSFLDDVLVAVVPSVHDAVDDSNLTSMTSTRNIVFTGVATAQQLLESQGLSPQALRDNGFTGTLQVVYIAEEGILRAQYTAYVVWLRNLALVALAVAFAVAAAISALITALLRARRDFPLRVAGRSWPSILRGRVVRELLAGVVLMAVVLLFAEPGATGPVLVAAAFGLLVAPLSHLLAARWCFAGVGRRRM</sequence>
<evidence type="ECO:0000313" key="2">
    <source>
        <dbReference type="EMBL" id="MBM7810414.1"/>
    </source>
</evidence>
<keyword evidence="1" id="KW-0812">Transmembrane</keyword>
<feature type="transmembrane region" description="Helical" evidence="1">
    <location>
        <begin position="289"/>
        <end position="312"/>
    </location>
</feature>
<gene>
    <name evidence="2" type="ORF">JOE68_001279</name>
</gene>
<feature type="transmembrane region" description="Helical" evidence="1">
    <location>
        <begin position="550"/>
        <end position="575"/>
    </location>
</feature>
<dbReference type="EMBL" id="JAFBCL010000001">
    <property type="protein sequence ID" value="MBM7810414.1"/>
    <property type="molecule type" value="Genomic_DNA"/>
</dbReference>
<keyword evidence="1" id="KW-1133">Transmembrane helix</keyword>
<feature type="transmembrane region" description="Helical" evidence="1">
    <location>
        <begin position="253"/>
        <end position="277"/>
    </location>
</feature>
<feature type="transmembrane region" description="Helical" evidence="1">
    <location>
        <begin position="212"/>
        <end position="233"/>
    </location>
</feature>
<protein>
    <submittedName>
        <fullName evidence="2">Uncharacterized protein</fullName>
    </submittedName>
</protein>
<reference evidence="2 3" key="1">
    <citation type="submission" date="2021-01" db="EMBL/GenBank/DDBJ databases">
        <title>Sequencing the genomes of 1000 actinobacteria strains.</title>
        <authorList>
            <person name="Klenk H.-P."/>
        </authorList>
    </citation>
    <scope>NUCLEOTIDE SEQUENCE [LARGE SCALE GENOMIC DNA]</scope>
    <source>
        <strain evidence="2 3">DSM 44581</strain>
    </source>
</reference>
<evidence type="ECO:0000256" key="1">
    <source>
        <dbReference type="SAM" id="Phobius"/>
    </source>
</evidence>
<proteinExistence type="predicted"/>
<comment type="caution">
    <text evidence="2">The sequence shown here is derived from an EMBL/GenBank/DDBJ whole genome shotgun (WGS) entry which is preliminary data.</text>
</comment>
<feature type="transmembrane region" description="Helical" evidence="1">
    <location>
        <begin position="163"/>
        <end position="184"/>
    </location>
</feature>
<organism evidence="2 3">
    <name type="scientific">Saccharothrix algeriensis</name>
    <dbReference type="NCBI Taxonomy" id="173560"/>
    <lineage>
        <taxon>Bacteria</taxon>
        <taxon>Bacillati</taxon>
        <taxon>Actinomycetota</taxon>
        <taxon>Actinomycetes</taxon>
        <taxon>Pseudonocardiales</taxon>
        <taxon>Pseudonocardiaceae</taxon>
        <taxon>Saccharothrix</taxon>
    </lineage>
</organism>
<dbReference type="Proteomes" id="UP001195724">
    <property type="component" value="Unassembled WGS sequence"/>
</dbReference>